<dbReference type="EMBL" id="KN882016">
    <property type="protein sequence ID" value="KIY47021.1"/>
    <property type="molecule type" value="Genomic_DNA"/>
</dbReference>
<name>A0A0D7AAQ6_9AGAR</name>
<feature type="non-terminal residue" evidence="2">
    <location>
        <position position="51"/>
    </location>
</feature>
<accession>A0A0D7AAQ6</accession>
<sequence>IHDIVSSDLKKSRVRQERKFHSKVNTRRAGRPRGSKAKQDTRVRLDSSGVW</sequence>
<evidence type="ECO:0000313" key="2">
    <source>
        <dbReference type="EMBL" id="KIY47021.1"/>
    </source>
</evidence>
<evidence type="ECO:0000313" key="3">
    <source>
        <dbReference type="Proteomes" id="UP000054144"/>
    </source>
</evidence>
<keyword evidence="3" id="KW-1185">Reference proteome</keyword>
<feature type="non-terminal residue" evidence="2">
    <location>
        <position position="1"/>
    </location>
</feature>
<dbReference type="Proteomes" id="UP000054144">
    <property type="component" value="Unassembled WGS sequence"/>
</dbReference>
<feature type="compositionally biased region" description="Basic and acidic residues" evidence="1">
    <location>
        <begin position="1"/>
        <end position="19"/>
    </location>
</feature>
<reference evidence="2 3" key="1">
    <citation type="journal article" date="2015" name="Fungal Genet. Biol.">
        <title>Evolution of novel wood decay mechanisms in Agaricales revealed by the genome sequences of Fistulina hepatica and Cylindrobasidium torrendii.</title>
        <authorList>
            <person name="Floudas D."/>
            <person name="Held B.W."/>
            <person name="Riley R."/>
            <person name="Nagy L.G."/>
            <person name="Koehler G."/>
            <person name="Ransdell A.S."/>
            <person name="Younus H."/>
            <person name="Chow J."/>
            <person name="Chiniquy J."/>
            <person name="Lipzen A."/>
            <person name="Tritt A."/>
            <person name="Sun H."/>
            <person name="Haridas S."/>
            <person name="LaButti K."/>
            <person name="Ohm R.A."/>
            <person name="Kues U."/>
            <person name="Blanchette R.A."/>
            <person name="Grigoriev I.V."/>
            <person name="Minto R.E."/>
            <person name="Hibbett D.S."/>
        </authorList>
    </citation>
    <scope>NUCLEOTIDE SEQUENCE [LARGE SCALE GENOMIC DNA]</scope>
    <source>
        <strain evidence="2 3">ATCC 64428</strain>
    </source>
</reference>
<dbReference type="AlphaFoldDB" id="A0A0D7AAQ6"/>
<gene>
    <name evidence="2" type="ORF">FISHEDRAFT_14550</name>
</gene>
<proteinExistence type="predicted"/>
<evidence type="ECO:0000256" key="1">
    <source>
        <dbReference type="SAM" id="MobiDB-lite"/>
    </source>
</evidence>
<dbReference type="OrthoDB" id="10258631at2759"/>
<protein>
    <submittedName>
        <fullName evidence="2">Uncharacterized protein</fullName>
    </submittedName>
</protein>
<feature type="compositionally biased region" description="Basic residues" evidence="1">
    <location>
        <begin position="20"/>
        <end position="36"/>
    </location>
</feature>
<feature type="region of interest" description="Disordered" evidence="1">
    <location>
        <begin position="1"/>
        <end position="51"/>
    </location>
</feature>
<organism evidence="2 3">
    <name type="scientific">Fistulina hepatica ATCC 64428</name>
    <dbReference type="NCBI Taxonomy" id="1128425"/>
    <lineage>
        <taxon>Eukaryota</taxon>
        <taxon>Fungi</taxon>
        <taxon>Dikarya</taxon>
        <taxon>Basidiomycota</taxon>
        <taxon>Agaricomycotina</taxon>
        <taxon>Agaricomycetes</taxon>
        <taxon>Agaricomycetidae</taxon>
        <taxon>Agaricales</taxon>
        <taxon>Fistulinaceae</taxon>
        <taxon>Fistulina</taxon>
    </lineage>
</organism>